<evidence type="ECO:0000313" key="3">
    <source>
        <dbReference type="Proteomes" id="UP000533080"/>
    </source>
</evidence>
<gene>
    <name evidence="2" type="ORF">HNV28_16845</name>
</gene>
<organism evidence="2 3">
    <name type="scientific">Myxococcus xanthus</name>
    <dbReference type="NCBI Taxonomy" id="34"/>
    <lineage>
        <taxon>Bacteria</taxon>
        <taxon>Pseudomonadati</taxon>
        <taxon>Myxococcota</taxon>
        <taxon>Myxococcia</taxon>
        <taxon>Myxococcales</taxon>
        <taxon>Cystobacterineae</taxon>
        <taxon>Myxococcaceae</taxon>
        <taxon>Myxococcus</taxon>
    </lineage>
</organism>
<dbReference type="AlphaFoldDB" id="A0A7Y4IIW7"/>
<accession>A0A7Y4IIW7</accession>
<dbReference type="Pfam" id="PF07791">
    <property type="entry name" value="Imm11"/>
    <property type="match status" value="1"/>
</dbReference>
<comment type="caution">
    <text evidence="2">The sequence shown here is derived from an EMBL/GenBank/DDBJ whole genome shotgun (WGS) entry which is preliminary data.</text>
</comment>
<feature type="domain" description="Immunity MXAN-0049 protein" evidence="1">
    <location>
        <begin position="47"/>
        <end position="184"/>
    </location>
</feature>
<dbReference type="InterPro" id="IPR012433">
    <property type="entry name" value="Imm11"/>
</dbReference>
<dbReference type="Proteomes" id="UP000533080">
    <property type="component" value="Unassembled WGS sequence"/>
</dbReference>
<proteinExistence type="predicted"/>
<evidence type="ECO:0000259" key="1">
    <source>
        <dbReference type="Pfam" id="PF07791"/>
    </source>
</evidence>
<protein>
    <recommendedName>
        <fullName evidence="1">Immunity MXAN-0049 protein domain-containing protein</fullName>
    </recommendedName>
</protein>
<dbReference type="EMBL" id="JABFNT010000048">
    <property type="protein sequence ID" value="NOJ79989.1"/>
    <property type="molecule type" value="Genomic_DNA"/>
</dbReference>
<name>A0A7Y4IIW7_MYXXA</name>
<reference evidence="2 3" key="1">
    <citation type="submission" date="2020-05" db="EMBL/GenBank/DDBJ databases">
        <authorList>
            <person name="Whitworth D."/>
        </authorList>
    </citation>
    <scope>NUCLEOTIDE SEQUENCE [LARGE SCALE GENOMIC DNA]</scope>
    <source>
        <strain evidence="2 3">AM005</strain>
    </source>
</reference>
<sequence length="196" mass="21615">MAHELLTEEPEVYYRLSNDLYSSNFAGLSSTPRTGVPWTMGVRSKAHVEEPIQCELHPESADPPPDLILTLPIFSTRLIEVLKSVGVKNMDLYQVALKHPGLGKTYTDYRAVNIIGRIACADLTQSQYLPGPEPPLMKFDKLVLDETKTMGVPMFRLAESTMWILVSEKVKQAVETAGLRGVRLLSLGGAVSTEGD</sequence>
<evidence type="ECO:0000313" key="2">
    <source>
        <dbReference type="EMBL" id="NOJ79989.1"/>
    </source>
</evidence>